<organism evidence="8 9">
    <name type="scientific">Elsinoe australis</name>
    <dbReference type="NCBI Taxonomy" id="40998"/>
    <lineage>
        <taxon>Eukaryota</taxon>
        <taxon>Fungi</taxon>
        <taxon>Dikarya</taxon>
        <taxon>Ascomycota</taxon>
        <taxon>Pezizomycotina</taxon>
        <taxon>Dothideomycetes</taxon>
        <taxon>Dothideomycetidae</taxon>
        <taxon>Myriangiales</taxon>
        <taxon>Elsinoaceae</taxon>
        <taxon>Elsinoe</taxon>
    </lineage>
</organism>
<evidence type="ECO:0000256" key="5">
    <source>
        <dbReference type="ARBA" id="ARBA00038359"/>
    </source>
</evidence>
<comment type="caution">
    <text evidence="8">The sequence shown here is derived from an EMBL/GenBank/DDBJ whole genome shotgun (WGS) entry which is preliminary data.</text>
</comment>
<evidence type="ECO:0000256" key="2">
    <source>
        <dbReference type="ARBA" id="ARBA00022692"/>
    </source>
</evidence>
<comment type="similarity">
    <text evidence="5">Belongs to the SAT4 family.</text>
</comment>
<feature type="domain" description="Rhodopsin" evidence="7">
    <location>
        <begin position="56"/>
        <end position="290"/>
    </location>
</feature>
<dbReference type="Pfam" id="PF20684">
    <property type="entry name" value="Fung_rhodopsin"/>
    <property type="match status" value="1"/>
</dbReference>
<gene>
    <name evidence="8" type="ORF">B9Z65_5260</name>
</gene>
<reference evidence="8 9" key="1">
    <citation type="submission" date="2017-05" db="EMBL/GenBank/DDBJ databases">
        <title>Draft genome sequence of Elsinoe australis.</title>
        <authorList>
            <person name="Cheng Q."/>
        </authorList>
    </citation>
    <scope>NUCLEOTIDE SEQUENCE [LARGE SCALE GENOMIC DNA]</scope>
    <source>
        <strain evidence="8 9">NL1</strain>
    </source>
</reference>
<evidence type="ECO:0000256" key="6">
    <source>
        <dbReference type="SAM" id="Phobius"/>
    </source>
</evidence>
<evidence type="ECO:0000256" key="1">
    <source>
        <dbReference type="ARBA" id="ARBA00004141"/>
    </source>
</evidence>
<sequence>MIRTRRNDDTIRPLWDIKANLDRSKTSHNQPILNSTHYLPEIWTLFAAGSLVFTIRFFVRIKTSGLGLRGLDLDDAFAGGAWTFYFITVLLFDRAFRRGTNLDYEPSMTPSQLLSIVDGSKNEFAAWYTYASMIWSMKASMLFFYRRLTFNSVQQRMVLYIALALGTTYLAIILTISLSCRPFALSWAAPTTCSPNTNLITTATLNIIMSLAILSIPIPLLWKLQVPRKQKIAIGLFLTTGVVVILAAAIRLGVGLSLTQNTVNLNVWGMREALAGILFKNLPVLRQFFTRSFWTRDGGSSGGTGLRGNSAVDKSGATRILSENEEEVERRKVHVQVEVIMANEEWEAGGVEMGTSSRVVR</sequence>
<name>A0A2P7ZDL0_9PEZI</name>
<dbReference type="EMBL" id="NHZQ01000236">
    <property type="protein sequence ID" value="PSK46292.1"/>
    <property type="molecule type" value="Genomic_DNA"/>
</dbReference>
<keyword evidence="3 6" id="KW-1133">Transmembrane helix</keyword>
<feature type="transmembrane region" description="Helical" evidence="6">
    <location>
        <begin position="71"/>
        <end position="92"/>
    </location>
</feature>
<feature type="transmembrane region" description="Helical" evidence="6">
    <location>
        <begin position="234"/>
        <end position="254"/>
    </location>
</feature>
<dbReference type="Proteomes" id="UP000243723">
    <property type="component" value="Unassembled WGS sequence"/>
</dbReference>
<evidence type="ECO:0000313" key="8">
    <source>
        <dbReference type="EMBL" id="PSK46292.1"/>
    </source>
</evidence>
<evidence type="ECO:0000313" key="9">
    <source>
        <dbReference type="Proteomes" id="UP000243723"/>
    </source>
</evidence>
<dbReference type="InterPro" id="IPR049326">
    <property type="entry name" value="Rhodopsin_dom_fungi"/>
</dbReference>
<evidence type="ECO:0000256" key="3">
    <source>
        <dbReference type="ARBA" id="ARBA00022989"/>
    </source>
</evidence>
<keyword evidence="9" id="KW-1185">Reference proteome</keyword>
<evidence type="ECO:0000256" key="4">
    <source>
        <dbReference type="ARBA" id="ARBA00023136"/>
    </source>
</evidence>
<proteinExistence type="inferred from homology"/>
<dbReference type="STRING" id="40998.A0A2P7ZDL0"/>
<feature type="transmembrane region" description="Helical" evidence="6">
    <location>
        <begin position="157"/>
        <end position="179"/>
    </location>
</feature>
<feature type="transmembrane region" description="Helical" evidence="6">
    <location>
        <begin position="199"/>
        <end position="222"/>
    </location>
</feature>
<evidence type="ECO:0000259" key="7">
    <source>
        <dbReference type="Pfam" id="PF20684"/>
    </source>
</evidence>
<accession>A0A2P7ZDL0</accession>
<keyword evidence="2 6" id="KW-0812">Transmembrane</keyword>
<dbReference type="PANTHER" id="PTHR33048:SF47">
    <property type="entry name" value="INTEGRAL MEMBRANE PROTEIN-RELATED"/>
    <property type="match status" value="1"/>
</dbReference>
<comment type="subcellular location">
    <subcellularLocation>
        <location evidence="1">Membrane</location>
        <topology evidence="1">Multi-pass membrane protein</topology>
    </subcellularLocation>
</comment>
<dbReference type="GO" id="GO:0016020">
    <property type="term" value="C:membrane"/>
    <property type="evidence" value="ECO:0007669"/>
    <property type="project" value="UniProtKB-SubCell"/>
</dbReference>
<feature type="transmembrane region" description="Helical" evidence="6">
    <location>
        <begin position="42"/>
        <end position="59"/>
    </location>
</feature>
<keyword evidence="4 6" id="KW-0472">Membrane</keyword>
<dbReference type="AlphaFoldDB" id="A0A2P7ZDL0"/>
<dbReference type="InterPro" id="IPR052337">
    <property type="entry name" value="SAT4-like"/>
</dbReference>
<dbReference type="PANTHER" id="PTHR33048">
    <property type="entry name" value="PTH11-LIKE INTEGRAL MEMBRANE PROTEIN (AFU_ORTHOLOGUE AFUA_5G11245)"/>
    <property type="match status" value="1"/>
</dbReference>
<dbReference type="OrthoDB" id="4329349at2759"/>
<protein>
    <recommendedName>
        <fullName evidence="7">Rhodopsin domain-containing protein</fullName>
    </recommendedName>
</protein>